<reference evidence="3" key="1">
    <citation type="journal article" date="2014" name="Int. J. Syst. Evol. Microbiol.">
        <title>Complete genome sequence of Corynebacterium casei LMG S-19264T (=DSM 44701T), isolated from a smear-ripened cheese.</title>
        <authorList>
            <consortium name="US DOE Joint Genome Institute (JGI-PGF)"/>
            <person name="Walter F."/>
            <person name="Albersmeier A."/>
            <person name="Kalinowski J."/>
            <person name="Ruckert C."/>
        </authorList>
    </citation>
    <scope>NUCLEOTIDE SEQUENCE</scope>
    <source>
        <strain evidence="3">KCTC 23077</strain>
    </source>
</reference>
<name>A0A918SUX2_9GAMM</name>
<comment type="caution">
    <text evidence="3">The sequence shown here is derived from an EMBL/GenBank/DDBJ whole genome shotgun (WGS) entry which is preliminary data.</text>
</comment>
<evidence type="ECO:0000259" key="2">
    <source>
        <dbReference type="PROSITE" id="PS50943"/>
    </source>
</evidence>
<dbReference type="GO" id="GO:0003677">
    <property type="term" value="F:DNA binding"/>
    <property type="evidence" value="ECO:0007669"/>
    <property type="project" value="InterPro"/>
</dbReference>
<evidence type="ECO:0000313" key="3">
    <source>
        <dbReference type="EMBL" id="GHA72686.1"/>
    </source>
</evidence>
<feature type="region of interest" description="Disordered" evidence="1">
    <location>
        <begin position="138"/>
        <end position="166"/>
    </location>
</feature>
<dbReference type="CDD" id="cd00093">
    <property type="entry name" value="HTH_XRE"/>
    <property type="match status" value="1"/>
</dbReference>
<evidence type="ECO:0000313" key="4">
    <source>
        <dbReference type="Proteomes" id="UP000646426"/>
    </source>
</evidence>
<proteinExistence type="predicted"/>
<organism evidence="3 4">
    <name type="scientific">Cognatilysobacter bugurensis</name>
    <dbReference type="NCBI Taxonomy" id="543356"/>
    <lineage>
        <taxon>Bacteria</taxon>
        <taxon>Pseudomonadati</taxon>
        <taxon>Pseudomonadota</taxon>
        <taxon>Gammaproteobacteria</taxon>
        <taxon>Lysobacterales</taxon>
        <taxon>Lysobacteraceae</taxon>
        <taxon>Cognatilysobacter</taxon>
    </lineage>
</organism>
<accession>A0A918SUX2</accession>
<feature type="compositionally biased region" description="Basic residues" evidence="1">
    <location>
        <begin position="154"/>
        <end position="166"/>
    </location>
</feature>
<dbReference type="Pfam" id="PF13560">
    <property type="entry name" value="HTH_31"/>
    <property type="match status" value="1"/>
</dbReference>
<dbReference type="InterPro" id="IPR001387">
    <property type="entry name" value="Cro/C1-type_HTH"/>
</dbReference>
<dbReference type="Proteomes" id="UP000646426">
    <property type="component" value="Unassembled WGS sequence"/>
</dbReference>
<protein>
    <recommendedName>
        <fullName evidence="2">HTH cro/C1-type domain-containing protein</fullName>
    </recommendedName>
</protein>
<feature type="compositionally biased region" description="Basic and acidic residues" evidence="1">
    <location>
        <begin position="48"/>
        <end position="58"/>
    </location>
</feature>
<dbReference type="PROSITE" id="PS50943">
    <property type="entry name" value="HTH_CROC1"/>
    <property type="match status" value="1"/>
</dbReference>
<gene>
    <name evidence="3" type="ORF">GCM10007067_06530</name>
</gene>
<evidence type="ECO:0000256" key="1">
    <source>
        <dbReference type="SAM" id="MobiDB-lite"/>
    </source>
</evidence>
<reference evidence="3" key="2">
    <citation type="submission" date="2020-09" db="EMBL/GenBank/DDBJ databases">
        <authorList>
            <person name="Sun Q."/>
            <person name="Kim S."/>
        </authorList>
    </citation>
    <scope>NUCLEOTIDE SEQUENCE</scope>
    <source>
        <strain evidence="3">KCTC 23077</strain>
    </source>
</reference>
<dbReference type="EMBL" id="BMYD01000001">
    <property type="protein sequence ID" value="GHA72686.1"/>
    <property type="molecule type" value="Genomic_DNA"/>
</dbReference>
<dbReference type="InterPro" id="IPR010982">
    <property type="entry name" value="Lambda_DNA-bd_dom_sf"/>
</dbReference>
<feature type="region of interest" description="Disordered" evidence="1">
    <location>
        <begin position="48"/>
        <end position="73"/>
    </location>
</feature>
<feature type="domain" description="HTH cro/C1-type" evidence="2">
    <location>
        <begin position="79"/>
        <end position="114"/>
    </location>
</feature>
<dbReference type="Gene3D" id="1.10.260.40">
    <property type="entry name" value="lambda repressor-like DNA-binding domains"/>
    <property type="match status" value="1"/>
</dbReference>
<dbReference type="RefSeq" id="WP_189453267.1">
    <property type="nucleotide sequence ID" value="NZ_BMYD01000001.1"/>
</dbReference>
<keyword evidence="4" id="KW-1185">Reference proteome</keyword>
<sequence length="166" mass="18452">MTTLGNVLKNEITRLARKEMRAHIEPLRKANANQRREIAELKRRIEQLSRETKRREKAPAAAPTEENDGPKTRFVAKGLRSLRSRLGLSASDFGRLAGASGQSIYNWETGKAVPRRAQQARLVELRSLGKREALERLEALGSDGGAVSEESTAPKKRARRAKKTAA</sequence>
<dbReference type="AlphaFoldDB" id="A0A918SUX2"/>
<dbReference type="SUPFAM" id="SSF47413">
    <property type="entry name" value="lambda repressor-like DNA-binding domains"/>
    <property type="match status" value="1"/>
</dbReference>